<evidence type="ECO:0000313" key="11">
    <source>
        <dbReference type="Proteomes" id="UP000295658"/>
    </source>
</evidence>
<dbReference type="GO" id="GO:0005524">
    <property type="term" value="F:ATP binding"/>
    <property type="evidence" value="ECO:0007669"/>
    <property type="project" value="UniProtKB-KW"/>
</dbReference>
<evidence type="ECO:0000256" key="3">
    <source>
        <dbReference type="ARBA" id="ARBA00022448"/>
    </source>
</evidence>
<dbReference type="FunFam" id="3.40.50.300:FF:000224">
    <property type="entry name" value="Energy-coupling factor transporter ATP-binding protein EcfA"/>
    <property type="match status" value="1"/>
</dbReference>
<feature type="domain" description="ABC transporter" evidence="9">
    <location>
        <begin position="2"/>
        <end position="232"/>
    </location>
</feature>
<dbReference type="GO" id="GO:0043190">
    <property type="term" value="C:ATP-binding cassette (ABC) transporter complex"/>
    <property type="evidence" value="ECO:0007669"/>
    <property type="project" value="TreeGrafter"/>
</dbReference>
<dbReference type="InterPro" id="IPR015856">
    <property type="entry name" value="ABC_transpr_CbiO/EcfA_su"/>
</dbReference>
<dbReference type="EMBL" id="SLUL01000011">
    <property type="protein sequence ID" value="TCL47639.1"/>
    <property type="molecule type" value="Genomic_DNA"/>
</dbReference>
<gene>
    <name evidence="10" type="ORF">EDD69_1112</name>
</gene>
<dbReference type="InterPro" id="IPR003439">
    <property type="entry name" value="ABC_transporter-like_ATP-bd"/>
</dbReference>
<evidence type="ECO:0000256" key="1">
    <source>
        <dbReference type="ARBA" id="ARBA00004202"/>
    </source>
</evidence>
<keyword evidence="3" id="KW-0813">Transport</keyword>
<dbReference type="PANTHER" id="PTHR43553:SF24">
    <property type="entry name" value="ENERGY-COUPLING FACTOR TRANSPORTER ATP-BINDING PROTEIN ECFA1"/>
    <property type="match status" value="1"/>
</dbReference>
<dbReference type="PANTHER" id="PTHR43553">
    <property type="entry name" value="HEAVY METAL TRANSPORTER"/>
    <property type="match status" value="1"/>
</dbReference>
<dbReference type="InterPro" id="IPR027417">
    <property type="entry name" value="P-loop_NTPase"/>
</dbReference>
<organism evidence="10 11">
    <name type="scientific">Thermolongibacillus altinsuensis</name>
    <dbReference type="NCBI Taxonomy" id="575256"/>
    <lineage>
        <taxon>Bacteria</taxon>
        <taxon>Bacillati</taxon>
        <taxon>Bacillota</taxon>
        <taxon>Bacilli</taxon>
        <taxon>Bacillales</taxon>
        <taxon>Anoxybacillaceae</taxon>
        <taxon>Thermolongibacillus</taxon>
    </lineage>
</organism>
<dbReference type="InterPro" id="IPR017871">
    <property type="entry name" value="ABC_transporter-like_CS"/>
</dbReference>
<dbReference type="GO" id="GO:0015087">
    <property type="term" value="F:cobalt ion transmembrane transporter activity"/>
    <property type="evidence" value="ECO:0007669"/>
    <property type="project" value="UniProtKB-ARBA"/>
</dbReference>
<keyword evidence="11" id="KW-1185">Reference proteome</keyword>
<dbReference type="SMART" id="SM00382">
    <property type="entry name" value="AAA"/>
    <property type="match status" value="1"/>
</dbReference>
<evidence type="ECO:0000256" key="4">
    <source>
        <dbReference type="ARBA" id="ARBA00022475"/>
    </source>
</evidence>
<dbReference type="Proteomes" id="UP000295658">
    <property type="component" value="Unassembled WGS sequence"/>
</dbReference>
<dbReference type="Gene3D" id="3.40.50.300">
    <property type="entry name" value="P-loop containing nucleotide triphosphate hydrolases"/>
    <property type="match status" value="1"/>
</dbReference>
<keyword evidence="8" id="KW-0472">Membrane</keyword>
<dbReference type="CDD" id="cd03225">
    <property type="entry name" value="ABC_cobalt_CbiO_domain1"/>
    <property type="match status" value="1"/>
</dbReference>
<evidence type="ECO:0000313" key="10">
    <source>
        <dbReference type="EMBL" id="TCL47639.1"/>
    </source>
</evidence>
<evidence type="ECO:0000256" key="8">
    <source>
        <dbReference type="ARBA" id="ARBA00023136"/>
    </source>
</evidence>
<comment type="subcellular location">
    <subcellularLocation>
        <location evidence="1">Cell membrane</location>
        <topology evidence="1">Peripheral membrane protein</topology>
    </subcellularLocation>
</comment>
<dbReference type="SUPFAM" id="SSF52540">
    <property type="entry name" value="P-loop containing nucleoside triphosphate hydrolases"/>
    <property type="match status" value="1"/>
</dbReference>
<dbReference type="RefSeq" id="WP_132948899.1">
    <property type="nucleotide sequence ID" value="NZ_SLUL01000011.1"/>
</dbReference>
<evidence type="ECO:0000256" key="2">
    <source>
        <dbReference type="ARBA" id="ARBA00005417"/>
    </source>
</evidence>
<evidence type="ECO:0000256" key="6">
    <source>
        <dbReference type="ARBA" id="ARBA00022840"/>
    </source>
</evidence>
<evidence type="ECO:0000256" key="5">
    <source>
        <dbReference type="ARBA" id="ARBA00022741"/>
    </source>
</evidence>
<sequence length="241" mass="27041">MINVSNLSYTYPDGHQAIRDVSFHIKKGECIGLIGANGAGKSTLLQLLVGLLIPQQGTIVVDGITMTKKTLPAIRRKIGFMFQHPDDQLFMMSVYDDVAFGLRNERLPENEIEQRVTEALTMVGALHLKDRAPYRLSGGEKRLVALATILAMQPDILIMDEPTAALDPKARRTFIRLMEGLPHTKIIATHDLDLVLERCERTIVLSKGRIVYDGNTNDILTDAAFLEQHDLELPLMLQRWK</sequence>
<dbReference type="PROSITE" id="PS50893">
    <property type="entry name" value="ABC_TRANSPORTER_2"/>
    <property type="match status" value="1"/>
</dbReference>
<evidence type="ECO:0000256" key="7">
    <source>
        <dbReference type="ARBA" id="ARBA00022967"/>
    </source>
</evidence>
<keyword evidence="7" id="KW-1278">Translocase</keyword>
<comment type="similarity">
    <text evidence="2">Belongs to the ABC transporter superfamily.</text>
</comment>
<keyword evidence="5" id="KW-0547">Nucleotide-binding</keyword>
<keyword evidence="4" id="KW-1003">Cell membrane</keyword>
<accession>A0A4R1QKB8</accession>
<proteinExistence type="inferred from homology"/>
<evidence type="ECO:0000259" key="9">
    <source>
        <dbReference type="PROSITE" id="PS50893"/>
    </source>
</evidence>
<dbReference type="InterPro" id="IPR050095">
    <property type="entry name" value="ECF_ABC_transporter_ATP-bd"/>
</dbReference>
<dbReference type="GO" id="GO:0042626">
    <property type="term" value="F:ATPase-coupled transmembrane transporter activity"/>
    <property type="evidence" value="ECO:0007669"/>
    <property type="project" value="TreeGrafter"/>
</dbReference>
<protein>
    <submittedName>
        <fullName evidence="10">Cobalt/nickel transport system ATP-binding protein</fullName>
    </submittedName>
</protein>
<dbReference type="InterPro" id="IPR003593">
    <property type="entry name" value="AAA+_ATPase"/>
</dbReference>
<comment type="caution">
    <text evidence="10">The sequence shown here is derived from an EMBL/GenBank/DDBJ whole genome shotgun (WGS) entry which is preliminary data.</text>
</comment>
<reference evidence="10 11" key="1">
    <citation type="submission" date="2019-03" db="EMBL/GenBank/DDBJ databases">
        <title>Genomic Encyclopedia of Type Strains, Phase IV (KMG-IV): sequencing the most valuable type-strain genomes for metagenomic binning, comparative biology and taxonomic classification.</title>
        <authorList>
            <person name="Goeker M."/>
        </authorList>
    </citation>
    <scope>NUCLEOTIDE SEQUENCE [LARGE SCALE GENOMIC DNA]</scope>
    <source>
        <strain evidence="10 11">DSM 24979</strain>
    </source>
</reference>
<name>A0A4R1QKB8_9BACL</name>
<dbReference type="OrthoDB" id="9784332at2"/>
<dbReference type="GO" id="GO:0016887">
    <property type="term" value="F:ATP hydrolysis activity"/>
    <property type="evidence" value="ECO:0007669"/>
    <property type="project" value="InterPro"/>
</dbReference>
<dbReference type="Pfam" id="PF00005">
    <property type="entry name" value="ABC_tran"/>
    <property type="match status" value="1"/>
</dbReference>
<keyword evidence="6 10" id="KW-0067">ATP-binding</keyword>
<dbReference type="PROSITE" id="PS00211">
    <property type="entry name" value="ABC_TRANSPORTER_1"/>
    <property type="match status" value="1"/>
</dbReference>
<dbReference type="AlphaFoldDB" id="A0A4R1QKB8"/>